<dbReference type="GO" id="GO:0070006">
    <property type="term" value="F:metalloaminopeptidase activity"/>
    <property type="evidence" value="ECO:0007669"/>
    <property type="project" value="TreeGrafter"/>
</dbReference>
<comment type="similarity">
    <text evidence="1 11">Belongs to the peptidase M1 family.</text>
</comment>
<dbReference type="GO" id="GO:0005737">
    <property type="term" value="C:cytoplasm"/>
    <property type="evidence" value="ECO:0007669"/>
    <property type="project" value="TreeGrafter"/>
</dbReference>
<dbReference type="AlphaFoldDB" id="A0A2X0MPH6"/>
<dbReference type="InterPro" id="IPR024571">
    <property type="entry name" value="ERAP1-like_C_dom"/>
</dbReference>
<dbReference type="GO" id="GO:0016020">
    <property type="term" value="C:membrane"/>
    <property type="evidence" value="ECO:0007669"/>
    <property type="project" value="TreeGrafter"/>
</dbReference>
<dbReference type="InterPro" id="IPR034016">
    <property type="entry name" value="M1_APN-typ"/>
</dbReference>
<dbReference type="GO" id="GO:0042277">
    <property type="term" value="F:peptide binding"/>
    <property type="evidence" value="ECO:0007669"/>
    <property type="project" value="TreeGrafter"/>
</dbReference>
<dbReference type="EC" id="3.4.11.-" evidence="11"/>
<evidence type="ECO:0000256" key="8">
    <source>
        <dbReference type="PIRSR" id="PIRSR634016-1"/>
    </source>
</evidence>
<reference evidence="15 16" key="1">
    <citation type="submission" date="2016-11" db="EMBL/GenBank/DDBJ databases">
        <authorList>
            <person name="Jaros S."/>
            <person name="Januszkiewicz K."/>
            <person name="Wedrychowicz H."/>
        </authorList>
    </citation>
    <scope>NUCLEOTIDE SEQUENCE [LARGE SCALE GENOMIC DNA]</scope>
</reference>
<dbReference type="GO" id="GO:0006508">
    <property type="term" value="P:proteolysis"/>
    <property type="evidence" value="ECO:0007669"/>
    <property type="project" value="UniProtKB-KW"/>
</dbReference>
<dbReference type="Gene3D" id="2.60.40.1910">
    <property type="match status" value="1"/>
</dbReference>
<dbReference type="CDD" id="cd09601">
    <property type="entry name" value="M1_APN-Q_like"/>
    <property type="match status" value="1"/>
</dbReference>
<evidence type="ECO:0000256" key="9">
    <source>
        <dbReference type="PIRSR" id="PIRSR634016-3"/>
    </source>
</evidence>
<accession>A0A2X0MPH6</accession>
<organism evidence="15 16">
    <name type="scientific">Microbotryum silenes-dioicae</name>
    <dbReference type="NCBI Taxonomy" id="796604"/>
    <lineage>
        <taxon>Eukaryota</taxon>
        <taxon>Fungi</taxon>
        <taxon>Dikarya</taxon>
        <taxon>Basidiomycota</taxon>
        <taxon>Pucciniomycotina</taxon>
        <taxon>Microbotryomycetes</taxon>
        <taxon>Microbotryales</taxon>
        <taxon>Microbotryaceae</taxon>
        <taxon>Microbotryum</taxon>
    </lineage>
</organism>
<evidence type="ECO:0000259" key="12">
    <source>
        <dbReference type="Pfam" id="PF01433"/>
    </source>
</evidence>
<dbReference type="PANTHER" id="PTHR11533">
    <property type="entry name" value="PROTEASE M1 ZINC METALLOPROTEASE"/>
    <property type="match status" value="1"/>
</dbReference>
<evidence type="ECO:0000256" key="5">
    <source>
        <dbReference type="ARBA" id="ARBA00022801"/>
    </source>
</evidence>
<sequence length="884" mass="99028">MTSLAATSASHFLYIVPSIVLHVDESIQIKHAVLSHGRKSPNQPATKFRLDTKRERVEIVFESGKITPGQVRLGLRWESKLGTTAGYYRSTYPAPGGQEGEIAYYAITQFQPTAARRAFPCFDEPALKATFAIQMISRTDSVSLSNMNVIATKHLGAGGDFPRTRHEAHCIRQCNNDFCFSVSHGDFQDDWTLTSFATMPKVSTYLVAFANGPFAHLELTFTSAISGRVIPLRVYATADCVEQGALTLETMAKILPLYEKLFDVEYPLPKLDSLIVTDCPGAMENWGLIIGVKDGYVYDPTKSSIKNKKKVDVFNSHEVAHQWFGNIVTFDWWDGFWLNEAFATLVGEVLMLDEIEPSWRVHSGFVKKELAEALRLDALPSSRPIQVPCPDEATIGQIFDAISYCKGASVLKMFSNFIGQEIFIRGVSIYLKRFLYGNTVAKDLWDGISEASGMDVATMMENWTLKVGYPVVTVEETVEGLKLRQNRFISTRNVKAEEDEVLWHIPLQLLVVRDGKTAINHDLLLTKREMTIPLQDVANTTYKLNASTCGVYRTSYPKDRLVKIGQEAGKPDTPFDLSDRMGLVGDAIALAIAGLSKTSASLSFLSELRNEKENLVLQAVADSLATLASTWWEQPKDVRDAISKLRWTLFGPIAERLGFDDSTEDDVDTLELRATAITTAAAAEDPKILAEYQRRFTPFLEKNDESLIPSELQESIYATCVKKGEEKEFEKMVSVFRAPETPDQAVAAVKGMSATQDQKRLERVFEIIKREDRSINYFVHSIRALSVNPFATRALWRFFQENYDYISRRFEGSLLITAVVPICFARLTTEADALAVEKWAQSVDSSAFSQALGQGLDRVRLNAKWLERDAGDVEGWLRESGYFE</sequence>
<feature type="domain" description="Aminopeptidase N-like N-terminal" evidence="14">
    <location>
        <begin position="18"/>
        <end position="157"/>
    </location>
</feature>
<dbReference type="EMBL" id="FQNC01000110">
    <property type="protein sequence ID" value="SGZ30479.1"/>
    <property type="molecule type" value="Genomic_DNA"/>
</dbReference>
<feature type="active site" description="Proton acceptor" evidence="8">
    <location>
        <position position="318"/>
    </location>
</feature>
<dbReference type="Pfam" id="PF11838">
    <property type="entry name" value="ERAP1_C"/>
    <property type="match status" value="1"/>
</dbReference>
<evidence type="ECO:0000256" key="10">
    <source>
        <dbReference type="PIRSR" id="PIRSR634016-4"/>
    </source>
</evidence>
<evidence type="ECO:0000256" key="6">
    <source>
        <dbReference type="ARBA" id="ARBA00022833"/>
    </source>
</evidence>
<evidence type="ECO:0000256" key="2">
    <source>
        <dbReference type="ARBA" id="ARBA00022438"/>
    </source>
</evidence>
<dbReference type="Gene3D" id="1.10.390.10">
    <property type="entry name" value="Neutral Protease Domain 2"/>
    <property type="match status" value="1"/>
</dbReference>
<keyword evidence="3 11" id="KW-0645">Protease</keyword>
<feature type="domain" description="ERAP1-like C-terminal" evidence="13">
    <location>
        <begin position="542"/>
        <end position="860"/>
    </location>
</feature>
<feature type="domain" description="Peptidase M1 membrane alanine aminopeptidase" evidence="12">
    <location>
        <begin position="247"/>
        <end position="463"/>
    </location>
</feature>
<evidence type="ECO:0000313" key="15">
    <source>
        <dbReference type="EMBL" id="SGZ30479.1"/>
    </source>
</evidence>
<keyword evidence="4 9" id="KW-0479">Metal-binding</keyword>
<dbReference type="Pfam" id="PF01433">
    <property type="entry name" value="Peptidase_M1"/>
    <property type="match status" value="1"/>
</dbReference>
<dbReference type="FunFam" id="1.10.390.10:FF:000006">
    <property type="entry name" value="Puromycin-sensitive aminopeptidase"/>
    <property type="match status" value="1"/>
</dbReference>
<feature type="binding site" evidence="9">
    <location>
        <position position="321"/>
    </location>
    <ligand>
        <name>Zn(2+)</name>
        <dbReference type="ChEBI" id="CHEBI:29105"/>
        <note>catalytic</note>
    </ligand>
</feature>
<gene>
    <name evidence="15" type="primary">BQ5605_C048g12375</name>
    <name evidence="15" type="ORF">BQ5605_C048G12375</name>
</gene>
<feature type="binding site" evidence="9">
    <location>
        <position position="317"/>
    </location>
    <ligand>
        <name>Zn(2+)</name>
        <dbReference type="ChEBI" id="CHEBI:29105"/>
        <note>catalytic</note>
    </ligand>
</feature>
<dbReference type="InterPro" id="IPR027268">
    <property type="entry name" value="Peptidase_M4/M1_CTD_sf"/>
</dbReference>
<dbReference type="STRING" id="796604.A0A2X0MPH6"/>
<evidence type="ECO:0000256" key="4">
    <source>
        <dbReference type="ARBA" id="ARBA00022723"/>
    </source>
</evidence>
<keyword evidence="2 11" id="KW-0031">Aminopeptidase</keyword>
<dbReference type="PANTHER" id="PTHR11533:SF174">
    <property type="entry name" value="PUROMYCIN-SENSITIVE AMINOPEPTIDASE-RELATED"/>
    <property type="match status" value="1"/>
</dbReference>
<dbReference type="InterPro" id="IPR050344">
    <property type="entry name" value="Peptidase_M1_aminopeptidases"/>
</dbReference>
<evidence type="ECO:0000313" key="16">
    <source>
        <dbReference type="Proteomes" id="UP000249464"/>
    </source>
</evidence>
<evidence type="ECO:0000256" key="11">
    <source>
        <dbReference type="RuleBase" id="RU364040"/>
    </source>
</evidence>
<dbReference type="Proteomes" id="UP000249464">
    <property type="component" value="Unassembled WGS sequence"/>
</dbReference>
<evidence type="ECO:0000256" key="3">
    <source>
        <dbReference type="ARBA" id="ARBA00022670"/>
    </source>
</evidence>
<dbReference type="InterPro" id="IPR014782">
    <property type="entry name" value="Peptidase_M1_dom"/>
</dbReference>
<keyword evidence="7 11" id="KW-0482">Metalloprotease</keyword>
<dbReference type="Pfam" id="PF17900">
    <property type="entry name" value="Peptidase_M1_N"/>
    <property type="match status" value="1"/>
</dbReference>
<dbReference type="InterPro" id="IPR042097">
    <property type="entry name" value="Aminopeptidase_N-like_N_sf"/>
</dbReference>
<proteinExistence type="inferred from homology"/>
<evidence type="ECO:0000259" key="13">
    <source>
        <dbReference type="Pfam" id="PF11838"/>
    </source>
</evidence>
<keyword evidence="5 11" id="KW-0378">Hydrolase</keyword>
<feature type="site" description="Transition state stabilizer" evidence="10">
    <location>
        <position position="404"/>
    </location>
</feature>
<protein>
    <recommendedName>
        <fullName evidence="11">Aminopeptidase</fullName>
        <ecNumber evidence="11">3.4.11.-</ecNumber>
    </recommendedName>
</protein>
<feature type="binding site" evidence="9">
    <location>
        <position position="340"/>
    </location>
    <ligand>
        <name>Zn(2+)</name>
        <dbReference type="ChEBI" id="CHEBI:29105"/>
        <note>catalytic</note>
    </ligand>
</feature>
<dbReference type="Gene3D" id="2.60.40.1730">
    <property type="entry name" value="tricorn interacting facor f3 domain"/>
    <property type="match status" value="1"/>
</dbReference>
<dbReference type="Gene3D" id="1.25.50.20">
    <property type="match status" value="1"/>
</dbReference>
<dbReference type="GO" id="GO:0008270">
    <property type="term" value="F:zinc ion binding"/>
    <property type="evidence" value="ECO:0007669"/>
    <property type="project" value="UniProtKB-UniRule"/>
</dbReference>
<keyword evidence="6 9" id="KW-0862">Zinc</keyword>
<evidence type="ECO:0000256" key="7">
    <source>
        <dbReference type="ARBA" id="ARBA00023049"/>
    </source>
</evidence>
<dbReference type="InterPro" id="IPR045357">
    <property type="entry name" value="Aminopeptidase_N-like_N"/>
</dbReference>
<keyword evidence="16" id="KW-1185">Reference proteome</keyword>
<dbReference type="GO" id="GO:0043171">
    <property type="term" value="P:peptide catabolic process"/>
    <property type="evidence" value="ECO:0007669"/>
    <property type="project" value="TreeGrafter"/>
</dbReference>
<evidence type="ECO:0000259" key="14">
    <source>
        <dbReference type="Pfam" id="PF17900"/>
    </source>
</evidence>
<dbReference type="SUPFAM" id="SSF55486">
    <property type="entry name" value="Metalloproteases ('zincins'), catalytic domain"/>
    <property type="match status" value="1"/>
</dbReference>
<dbReference type="SUPFAM" id="SSF63737">
    <property type="entry name" value="Leukotriene A4 hydrolase N-terminal domain"/>
    <property type="match status" value="1"/>
</dbReference>
<evidence type="ECO:0000256" key="1">
    <source>
        <dbReference type="ARBA" id="ARBA00010136"/>
    </source>
</evidence>
<dbReference type="GO" id="GO:0005615">
    <property type="term" value="C:extracellular space"/>
    <property type="evidence" value="ECO:0007669"/>
    <property type="project" value="TreeGrafter"/>
</dbReference>
<comment type="cofactor">
    <cofactor evidence="9 11">
        <name>Zn(2+)</name>
        <dbReference type="ChEBI" id="CHEBI:29105"/>
    </cofactor>
    <text evidence="9 11">Binds 1 zinc ion per subunit.</text>
</comment>
<name>A0A2X0MPH6_9BASI</name>